<organism evidence="6 7">
    <name type="scientific">Bacillus mycoides</name>
    <dbReference type="NCBI Taxonomy" id="1405"/>
    <lineage>
        <taxon>Bacteria</taxon>
        <taxon>Bacillati</taxon>
        <taxon>Bacillota</taxon>
        <taxon>Bacilli</taxon>
        <taxon>Bacillales</taxon>
        <taxon>Bacillaceae</taxon>
        <taxon>Bacillus</taxon>
        <taxon>Bacillus cereus group</taxon>
    </lineage>
</organism>
<accession>A0A1W6AG21</accession>
<evidence type="ECO:0000313" key="7">
    <source>
        <dbReference type="Proteomes" id="UP000192932"/>
    </source>
</evidence>
<dbReference type="Proteomes" id="UP000192932">
    <property type="component" value="Chromosome"/>
</dbReference>
<dbReference type="RefSeq" id="WP_085312839.1">
    <property type="nucleotide sequence ID" value="NZ_CP020743.1"/>
</dbReference>
<dbReference type="InterPro" id="IPR029044">
    <property type="entry name" value="Nucleotide-diphossugar_trans"/>
</dbReference>
<comment type="pathway">
    <text evidence="1">Cell wall biogenesis; cell wall polysaccharide biosynthesis.</text>
</comment>
<gene>
    <name evidence="6" type="ORF">B7492_28275</name>
</gene>
<dbReference type="Pfam" id="PF00535">
    <property type="entry name" value="Glycos_transf_2"/>
    <property type="match status" value="1"/>
</dbReference>
<evidence type="ECO:0000256" key="2">
    <source>
        <dbReference type="ARBA" id="ARBA00006739"/>
    </source>
</evidence>
<sequence>MGKIGIVILNWNNSVATINLIDNIMDNIGDKFIYKLYVVDNGSEDDSVNIIKKHSSRYPESLFQIIESDINLGYAQGNNLGIEECIKEECEYITILNNDIILKTSIFEEMAEFLSLNDDVGLVTPKILNEDHSIQKWCARKDTKIIHRFFVYSPLQRLLSKTKTYKEYFYDVQMMDIPTEIELFSGAAFMMKREIFEQVKMFDPNTFLYEEELILAHKIRALDKKIYLLPNVSVIHEDGGTTNRLGLVKYKYMLESENYYLNKYAEERFLFLKKVTLKLFRNVIFLLKKCKA</sequence>
<evidence type="ECO:0000256" key="3">
    <source>
        <dbReference type="ARBA" id="ARBA00022676"/>
    </source>
</evidence>
<name>A0A1W6AG21_BACMY</name>
<keyword evidence="4" id="KW-0808">Transferase</keyword>
<evidence type="ECO:0000256" key="4">
    <source>
        <dbReference type="ARBA" id="ARBA00022679"/>
    </source>
</evidence>
<dbReference type="AlphaFoldDB" id="A0A1W6AG21"/>
<protein>
    <recommendedName>
        <fullName evidence="5">Glycosyltransferase 2-like domain-containing protein</fullName>
    </recommendedName>
</protein>
<keyword evidence="3" id="KW-0328">Glycosyltransferase</keyword>
<reference evidence="6 7" key="1">
    <citation type="submission" date="2017-04" db="EMBL/GenBank/DDBJ databases">
        <title>The Characteristic of a Fine Plant Growth-Promoting Rhizobacteria Bacillus mycoides Gnyt1 and its Whole Genome Sequencing Analysis.</title>
        <authorList>
            <person name="Li J.H."/>
            <person name="Yao T."/>
        </authorList>
    </citation>
    <scope>NUCLEOTIDE SEQUENCE [LARGE SCALE GENOMIC DNA]</scope>
    <source>
        <strain evidence="6 7">Gnyt1</strain>
    </source>
</reference>
<evidence type="ECO:0000259" key="5">
    <source>
        <dbReference type="Pfam" id="PF00535"/>
    </source>
</evidence>
<proteinExistence type="inferred from homology"/>
<dbReference type="EMBL" id="CP020743">
    <property type="protein sequence ID" value="ARJ24837.1"/>
    <property type="molecule type" value="Genomic_DNA"/>
</dbReference>
<comment type="similarity">
    <text evidence="2">Belongs to the glycosyltransferase 2 family.</text>
</comment>
<dbReference type="PANTHER" id="PTHR43179">
    <property type="entry name" value="RHAMNOSYLTRANSFERASE WBBL"/>
    <property type="match status" value="1"/>
</dbReference>
<evidence type="ECO:0000313" key="6">
    <source>
        <dbReference type="EMBL" id="ARJ24837.1"/>
    </source>
</evidence>
<dbReference type="Gene3D" id="3.90.550.10">
    <property type="entry name" value="Spore Coat Polysaccharide Biosynthesis Protein SpsA, Chain A"/>
    <property type="match status" value="1"/>
</dbReference>
<dbReference type="GO" id="GO:0016757">
    <property type="term" value="F:glycosyltransferase activity"/>
    <property type="evidence" value="ECO:0007669"/>
    <property type="project" value="UniProtKB-KW"/>
</dbReference>
<evidence type="ECO:0000256" key="1">
    <source>
        <dbReference type="ARBA" id="ARBA00004776"/>
    </source>
</evidence>
<dbReference type="PANTHER" id="PTHR43179:SF12">
    <property type="entry name" value="GALACTOFURANOSYLTRANSFERASE GLFT2"/>
    <property type="match status" value="1"/>
</dbReference>
<feature type="domain" description="Glycosyltransferase 2-like" evidence="5">
    <location>
        <begin position="7"/>
        <end position="198"/>
    </location>
</feature>
<dbReference type="InterPro" id="IPR001173">
    <property type="entry name" value="Glyco_trans_2-like"/>
</dbReference>
<dbReference type="SUPFAM" id="SSF53448">
    <property type="entry name" value="Nucleotide-diphospho-sugar transferases"/>
    <property type="match status" value="1"/>
</dbReference>